<dbReference type="Pfam" id="PF12339">
    <property type="entry name" value="DNAJ_related"/>
    <property type="match status" value="1"/>
</dbReference>
<dbReference type="AlphaFoldDB" id="A0A501WZ02"/>
<evidence type="ECO:0000313" key="3">
    <source>
        <dbReference type="EMBL" id="TPE54072.1"/>
    </source>
</evidence>
<evidence type="ECO:0000313" key="4">
    <source>
        <dbReference type="Proteomes" id="UP000315901"/>
    </source>
</evidence>
<keyword evidence="4" id="KW-1185">Reference proteome</keyword>
<keyword evidence="1" id="KW-0143">Chaperone</keyword>
<evidence type="ECO:0000256" key="1">
    <source>
        <dbReference type="ARBA" id="ARBA00023186"/>
    </source>
</evidence>
<dbReference type="EMBL" id="VFRR01000007">
    <property type="protein sequence ID" value="TPE54072.1"/>
    <property type="molecule type" value="Genomic_DNA"/>
</dbReference>
<dbReference type="SUPFAM" id="SSF46565">
    <property type="entry name" value="Chaperone J-domain"/>
    <property type="match status" value="1"/>
</dbReference>
<proteinExistence type="predicted"/>
<feature type="domain" description="J" evidence="2">
    <location>
        <begin position="141"/>
        <end position="192"/>
    </location>
</feature>
<gene>
    <name evidence="3" type="ORF">FJM67_05515</name>
</gene>
<evidence type="ECO:0000259" key="2">
    <source>
        <dbReference type="PROSITE" id="PS50076"/>
    </source>
</evidence>
<dbReference type="InterPro" id="IPR036869">
    <property type="entry name" value="J_dom_sf"/>
</dbReference>
<dbReference type="Pfam" id="PF00226">
    <property type="entry name" value="DnaJ"/>
    <property type="match status" value="1"/>
</dbReference>
<dbReference type="InterPro" id="IPR021059">
    <property type="entry name" value="DnaJ-related_N"/>
</dbReference>
<accession>A0A501WZ02</accession>
<comment type="caution">
    <text evidence="3">The sequence shown here is derived from an EMBL/GenBank/DDBJ whole genome shotgun (WGS) entry which is preliminary data.</text>
</comment>
<protein>
    <submittedName>
        <fullName evidence="3">Molecular chaperone DnaJ</fullName>
    </submittedName>
</protein>
<sequence>MRNPLIPAILALLREYPGGISEFDLLKQLKTQHPELKRLAEDFNLALFRQHFLIMNGLYQLQASLWQEEQLGLTISASHIQLVQRADLELHNSTELNDSVDAKLAAYYLDWEEYVKTDEEEVERLLDSFFKGIVNADARKEALALLGIEDKAPSKDEIKRRYRKLAHDAHPDRGGDKETFISLRQAYECLIH</sequence>
<organism evidence="3 4">
    <name type="scientific">Maribrevibacterium harenarium</name>
    <dbReference type="NCBI Taxonomy" id="2589817"/>
    <lineage>
        <taxon>Bacteria</taxon>
        <taxon>Pseudomonadati</taxon>
        <taxon>Pseudomonadota</taxon>
        <taxon>Gammaproteobacteria</taxon>
        <taxon>Oceanospirillales</taxon>
        <taxon>Oceanospirillaceae</taxon>
        <taxon>Maribrevibacterium</taxon>
    </lineage>
</organism>
<dbReference type="CDD" id="cd06257">
    <property type="entry name" value="DnaJ"/>
    <property type="match status" value="1"/>
</dbReference>
<dbReference type="OrthoDB" id="581986at2"/>
<dbReference type="Proteomes" id="UP000315901">
    <property type="component" value="Unassembled WGS sequence"/>
</dbReference>
<dbReference type="InterPro" id="IPR001623">
    <property type="entry name" value="DnaJ_domain"/>
</dbReference>
<reference evidence="3 4" key="1">
    <citation type="submission" date="2019-06" db="EMBL/GenBank/DDBJ databases">
        <title>A novel bacterium of genus Marinomonas, isolated from coastal sand.</title>
        <authorList>
            <person name="Huang H."/>
            <person name="Mo K."/>
            <person name="Hu Y."/>
        </authorList>
    </citation>
    <scope>NUCLEOTIDE SEQUENCE [LARGE SCALE GENOMIC DNA]</scope>
    <source>
        <strain evidence="3 4">HB171799</strain>
    </source>
</reference>
<dbReference type="RefSeq" id="WP_140587680.1">
    <property type="nucleotide sequence ID" value="NZ_VFRR01000007.1"/>
</dbReference>
<dbReference type="SMART" id="SM00271">
    <property type="entry name" value="DnaJ"/>
    <property type="match status" value="1"/>
</dbReference>
<dbReference type="PROSITE" id="PS50076">
    <property type="entry name" value="DNAJ_2"/>
    <property type="match status" value="1"/>
</dbReference>
<name>A0A501WZ02_9GAMM</name>
<dbReference type="Gene3D" id="1.10.287.110">
    <property type="entry name" value="DnaJ domain"/>
    <property type="match status" value="1"/>
</dbReference>